<dbReference type="EMBL" id="GBXM01090489">
    <property type="protein sequence ID" value="JAH18088.1"/>
    <property type="molecule type" value="Transcribed_RNA"/>
</dbReference>
<evidence type="ECO:0000313" key="2">
    <source>
        <dbReference type="EMBL" id="JAH18088.1"/>
    </source>
</evidence>
<feature type="compositionally biased region" description="Polar residues" evidence="1">
    <location>
        <begin position="38"/>
        <end position="49"/>
    </location>
</feature>
<feature type="region of interest" description="Disordered" evidence="1">
    <location>
        <begin position="1"/>
        <end position="49"/>
    </location>
</feature>
<accession>A0A0E9QPJ2</accession>
<protein>
    <submittedName>
        <fullName evidence="2">Uncharacterized protein</fullName>
    </submittedName>
</protein>
<sequence length="49" mass="5539">MDKEALGPEYKETNNENGVIRSQLFDKSGNKMTKKQKQNNSSILPQISV</sequence>
<evidence type="ECO:0000256" key="1">
    <source>
        <dbReference type="SAM" id="MobiDB-lite"/>
    </source>
</evidence>
<reference evidence="2" key="2">
    <citation type="journal article" date="2015" name="Fish Shellfish Immunol.">
        <title>Early steps in the European eel (Anguilla anguilla)-Vibrio vulnificus interaction in the gills: Role of the RtxA13 toxin.</title>
        <authorList>
            <person name="Callol A."/>
            <person name="Pajuelo D."/>
            <person name="Ebbesson L."/>
            <person name="Teles M."/>
            <person name="MacKenzie S."/>
            <person name="Amaro C."/>
        </authorList>
    </citation>
    <scope>NUCLEOTIDE SEQUENCE</scope>
</reference>
<organism evidence="2">
    <name type="scientific">Anguilla anguilla</name>
    <name type="common">European freshwater eel</name>
    <name type="synonym">Muraena anguilla</name>
    <dbReference type="NCBI Taxonomy" id="7936"/>
    <lineage>
        <taxon>Eukaryota</taxon>
        <taxon>Metazoa</taxon>
        <taxon>Chordata</taxon>
        <taxon>Craniata</taxon>
        <taxon>Vertebrata</taxon>
        <taxon>Euteleostomi</taxon>
        <taxon>Actinopterygii</taxon>
        <taxon>Neopterygii</taxon>
        <taxon>Teleostei</taxon>
        <taxon>Anguilliformes</taxon>
        <taxon>Anguillidae</taxon>
        <taxon>Anguilla</taxon>
    </lineage>
</organism>
<name>A0A0E9QPJ2_ANGAN</name>
<dbReference type="AlphaFoldDB" id="A0A0E9QPJ2"/>
<reference evidence="2" key="1">
    <citation type="submission" date="2014-11" db="EMBL/GenBank/DDBJ databases">
        <authorList>
            <person name="Amaro Gonzalez C."/>
        </authorList>
    </citation>
    <scope>NUCLEOTIDE SEQUENCE</scope>
</reference>
<feature type="compositionally biased region" description="Basic and acidic residues" evidence="1">
    <location>
        <begin position="1"/>
        <end position="14"/>
    </location>
</feature>
<proteinExistence type="predicted"/>